<evidence type="ECO:0000313" key="3">
    <source>
        <dbReference type="EMBL" id="MBM7633272.1"/>
    </source>
</evidence>
<evidence type="ECO:0000259" key="2">
    <source>
        <dbReference type="Pfam" id="PF04235"/>
    </source>
</evidence>
<sequence>MDQRLDVVDQLRGFALCGLPFVNMMSFFQGKFVYTDEPLHAWLERSVIILMEGRFISIFSFLFGLSVFLFFDRKKALGDAMYIRYGKRLSILILLGMMHMMIYPGDVLLLYGVYGIVLLPCMKLPKPLLLTVGILGSVLATVTTVKFLLPLPLMILGLAVGKYRVFERITQTILSRLVIFTGGFSIVAFIYLESTAPSFPIQLYEPLAHASFVERSFLLWPIFTCLYVALIVRFSSHLHVFIPLGKMPITNYIGQSILLLLWVPNDLMTFGQAFLVSALIVVIQLVGSHTWLRYFSVGPIEWLVRIGTNTGVPRAFS</sequence>
<feature type="transmembrane region" description="Helical" evidence="1">
    <location>
        <begin position="269"/>
        <end position="287"/>
    </location>
</feature>
<keyword evidence="1" id="KW-0472">Membrane</keyword>
<feature type="transmembrane region" description="Helical" evidence="1">
    <location>
        <begin position="244"/>
        <end position="263"/>
    </location>
</feature>
<feature type="transmembrane region" description="Helical" evidence="1">
    <location>
        <begin position="54"/>
        <end position="71"/>
    </location>
</feature>
<dbReference type="InterPro" id="IPR007349">
    <property type="entry name" value="DUF418"/>
</dbReference>
<feature type="transmembrane region" description="Helical" evidence="1">
    <location>
        <begin position="134"/>
        <end position="161"/>
    </location>
</feature>
<proteinExistence type="predicted"/>
<feature type="transmembrane region" description="Helical" evidence="1">
    <location>
        <begin position="12"/>
        <end position="34"/>
    </location>
</feature>
<dbReference type="InterPro" id="IPR052529">
    <property type="entry name" value="Bact_Transport_Assoc"/>
</dbReference>
<keyword evidence="4" id="KW-1185">Reference proteome</keyword>
<keyword evidence="1" id="KW-0812">Transmembrane</keyword>
<accession>A0ABS2PD91</accession>
<protein>
    <submittedName>
        <fullName evidence="3">Membrane protein YeiB</fullName>
    </submittedName>
</protein>
<feature type="transmembrane region" description="Helical" evidence="1">
    <location>
        <begin position="212"/>
        <end position="232"/>
    </location>
</feature>
<reference evidence="3 4" key="1">
    <citation type="submission" date="2021-01" db="EMBL/GenBank/DDBJ databases">
        <title>Genomic Encyclopedia of Type Strains, Phase IV (KMG-IV): sequencing the most valuable type-strain genomes for metagenomic binning, comparative biology and taxonomic classification.</title>
        <authorList>
            <person name="Goeker M."/>
        </authorList>
    </citation>
    <scope>NUCLEOTIDE SEQUENCE [LARGE SCALE GENOMIC DNA]</scope>
    <source>
        <strain evidence="3 4">DSM 25540</strain>
    </source>
</reference>
<dbReference type="Pfam" id="PF04235">
    <property type="entry name" value="DUF418"/>
    <property type="match status" value="1"/>
</dbReference>
<comment type="caution">
    <text evidence="3">The sequence shown here is derived from an EMBL/GenBank/DDBJ whole genome shotgun (WGS) entry which is preliminary data.</text>
</comment>
<feature type="domain" description="DUF418" evidence="2">
    <location>
        <begin position="161"/>
        <end position="308"/>
    </location>
</feature>
<evidence type="ECO:0000313" key="4">
    <source>
        <dbReference type="Proteomes" id="UP000741863"/>
    </source>
</evidence>
<name>A0ABS2PD91_9BACL</name>
<gene>
    <name evidence="3" type="ORF">JOD17_002366</name>
</gene>
<evidence type="ECO:0000256" key="1">
    <source>
        <dbReference type="SAM" id="Phobius"/>
    </source>
</evidence>
<dbReference type="PANTHER" id="PTHR30590">
    <property type="entry name" value="INNER MEMBRANE PROTEIN"/>
    <property type="match status" value="1"/>
</dbReference>
<feature type="transmembrane region" description="Helical" evidence="1">
    <location>
        <begin position="91"/>
        <end position="114"/>
    </location>
</feature>
<dbReference type="RefSeq" id="WP_204697872.1">
    <property type="nucleotide sequence ID" value="NZ_JAFBEC010000006.1"/>
</dbReference>
<keyword evidence="1" id="KW-1133">Transmembrane helix</keyword>
<feature type="transmembrane region" description="Helical" evidence="1">
    <location>
        <begin position="173"/>
        <end position="192"/>
    </location>
</feature>
<organism evidence="3 4">
    <name type="scientific">Geomicrobium sediminis</name>
    <dbReference type="NCBI Taxonomy" id="1347788"/>
    <lineage>
        <taxon>Bacteria</taxon>
        <taxon>Bacillati</taxon>
        <taxon>Bacillota</taxon>
        <taxon>Bacilli</taxon>
        <taxon>Bacillales</taxon>
        <taxon>Geomicrobium</taxon>
    </lineage>
</organism>
<dbReference type="EMBL" id="JAFBEC010000006">
    <property type="protein sequence ID" value="MBM7633272.1"/>
    <property type="molecule type" value="Genomic_DNA"/>
</dbReference>
<dbReference type="Proteomes" id="UP000741863">
    <property type="component" value="Unassembled WGS sequence"/>
</dbReference>
<dbReference type="PANTHER" id="PTHR30590:SF2">
    <property type="entry name" value="INNER MEMBRANE PROTEIN"/>
    <property type="match status" value="1"/>
</dbReference>